<comment type="caution">
    <text evidence="1">The sequence shown here is derived from an EMBL/GenBank/DDBJ whole genome shotgun (WGS) entry which is preliminary data.</text>
</comment>
<name>A0A4S2DQQ8_9CLOT</name>
<protein>
    <submittedName>
        <fullName evidence="1">Uncharacterized protein</fullName>
    </submittedName>
</protein>
<evidence type="ECO:0000313" key="1">
    <source>
        <dbReference type="EMBL" id="TGY44212.1"/>
    </source>
</evidence>
<dbReference type="AlphaFoldDB" id="A0A4S2DQQ8"/>
<evidence type="ECO:0000313" key="2">
    <source>
        <dbReference type="Proteomes" id="UP000306888"/>
    </source>
</evidence>
<dbReference type="Proteomes" id="UP000306888">
    <property type="component" value="Unassembled WGS sequence"/>
</dbReference>
<dbReference type="EMBL" id="SRYR01000001">
    <property type="protein sequence ID" value="TGY44212.1"/>
    <property type="molecule type" value="Genomic_DNA"/>
</dbReference>
<accession>A0A4S2DQQ8</accession>
<organism evidence="1 2">
    <name type="scientific">Clostridium sartagoforme</name>
    <dbReference type="NCBI Taxonomy" id="84031"/>
    <lineage>
        <taxon>Bacteria</taxon>
        <taxon>Bacillati</taxon>
        <taxon>Bacillota</taxon>
        <taxon>Clostridia</taxon>
        <taxon>Eubacteriales</taxon>
        <taxon>Clostridiaceae</taxon>
        <taxon>Clostridium</taxon>
    </lineage>
</organism>
<sequence>MEKYNELNTLNIPYLSSSEKEVSNFRLKDESLILSFKDFNLKTVKNVSVYLKNIKTRELLFAPSKASNNSLVINLKDLNKLCTDYEYSIVISLENELNKILYFPVNKSINLSQELFTNSSSDNLKWYLRLTNNGKLRLSTIVVFPNKNS</sequence>
<dbReference type="OrthoDB" id="1937204at2"/>
<gene>
    <name evidence="1" type="ORF">E5347_05175</name>
</gene>
<proteinExistence type="predicted"/>
<keyword evidence="2" id="KW-1185">Reference proteome</keyword>
<reference evidence="1 2" key="1">
    <citation type="submission" date="2019-04" db="EMBL/GenBank/DDBJ databases">
        <title>Microbes associate with the intestines of laboratory mice.</title>
        <authorList>
            <person name="Navarre W."/>
            <person name="Wong E."/>
            <person name="Huang K."/>
            <person name="Tropini C."/>
            <person name="Ng K."/>
            <person name="Yu B."/>
        </authorList>
    </citation>
    <scope>NUCLEOTIDE SEQUENCE [LARGE SCALE GENOMIC DNA]</scope>
    <source>
        <strain evidence="1 2">NM50_B9-20</strain>
    </source>
</reference>
<dbReference type="RefSeq" id="WP_136005258.1">
    <property type="nucleotide sequence ID" value="NZ_SRYR01000001.1"/>
</dbReference>